<evidence type="ECO:0000256" key="2">
    <source>
        <dbReference type="ARBA" id="ARBA00023015"/>
    </source>
</evidence>
<accession>A0A345NPI0</accession>
<dbReference type="PANTHER" id="PTHR30346:SF0">
    <property type="entry name" value="HCA OPERON TRANSCRIPTIONAL ACTIVATOR HCAR"/>
    <property type="match status" value="1"/>
</dbReference>
<dbReference type="GO" id="GO:0003677">
    <property type="term" value="F:DNA binding"/>
    <property type="evidence" value="ECO:0007669"/>
    <property type="project" value="UniProtKB-KW"/>
</dbReference>
<dbReference type="Pfam" id="PF03466">
    <property type="entry name" value="LysR_substrate"/>
    <property type="match status" value="1"/>
</dbReference>
<keyword evidence="3" id="KW-0238">DNA-binding</keyword>
<comment type="similarity">
    <text evidence="1">Belongs to the LysR transcriptional regulatory family.</text>
</comment>
<dbReference type="InterPro" id="IPR005119">
    <property type="entry name" value="LysR_subst-bd"/>
</dbReference>
<dbReference type="Gene3D" id="3.40.190.10">
    <property type="entry name" value="Periplasmic binding protein-like II"/>
    <property type="match status" value="2"/>
</dbReference>
<proteinExistence type="inferred from homology"/>
<reference evidence="6 7" key="1">
    <citation type="submission" date="2018-07" db="EMBL/GenBank/DDBJ databases">
        <title>Complete genome sequencing of Ornithinimicrobium sp. AMA3305.</title>
        <authorList>
            <person name="Bae J.-W."/>
        </authorList>
    </citation>
    <scope>NUCLEOTIDE SEQUENCE [LARGE SCALE GENOMIC DNA]</scope>
    <source>
        <strain evidence="6 7">AMA3305</strain>
    </source>
</reference>
<dbReference type="OrthoDB" id="3636008at2"/>
<feature type="domain" description="LysR substrate-binding" evidence="5">
    <location>
        <begin position="2"/>
        <end position="94"/>
    </location>
</feature>
<dbReference type="SUPFAM" id="SSF53850">
    <property type="entry name" value="Periplasmic binding protein-like II"/>
    <property type="match status" value="1"/>
</dbReference>
<dbReference type="EMBL" id="CP031229">
    <property type="protein sequence ID" value="AXH96938.1"/>
    <property type="molecule type" value="Genomic_DNA"/>
</dbReference>
<name>A0A345NPI0_9MICO</name>
<evidence type="ECO:0000256" key="3">
    <source>
        <dbReference type="ARBA" id="ARBA00023125"/>
    </source>
</evidence>
<dbReference type="GO" id="GO:0003700">
    <property type="term" value="F:DNA-binding transcription factor activity"/>
    <property type="evidence" value="ECO:0007669"/>
    <property type="project" value="TreeGrafter"/>
</dbReference>
<dbReference type="GO" id="GO:0032993">
    <property type="term" value="C:protein-DNA complex"/>
    <property type="evidence" value="ECO:0007669"/>
    <property type="project" value="TreeGrafter"/>
</dbReference>
<dbReference type="KEGG" id="orn:DV701_13150"/>
<dbReference type="Proteomes" id="UP000253790">
    <property type="component" value="Chromosome"/>
</dbReference>
<dbReference type="CDD" id="cd05466">
    <property type="entry name" value="PBP2_LTTR_substrate"/>
    <property type="match status" value="1"/>
</dbReference>
<dbReference type="AlphaFoldDB" id="A0A345NPI0"/>
<protein>
    <recommendedName>
        <fullName evidence="5">LysR substrate-binding domain-containing protein</fullName>
    </recommendedName>
</protein>
<gene>
    <name evidence="6" type="ORF">DV701_13150</name>
</gene>
<evidence type="ECO:0000313" key="7">
    <source>
        <dbReference type="Proteomes" id="UP000253790"/>
    </source>
</evidence>
<evidence type="ECO:0000259" key="5">
    <source>
        <dbReference type="Pfam" id="PF03466"/>
    </source>
</evidence>
<dbReference type="RefSeq" id="WP_022920209.1">
    <property type="nucleotide sequence ID" value="NZ_CP031229.1"/>
</dbReference>
<evidence type="ECO:0000256" key="4">
    <source>
        <dbReference type="ARBA" id="ARBA00023163"/>
    </source>
</evidence>
<evidence type="ECO:0000256" key="1">
    <source>
        <dbReference type="ARBA" id="ARBA00009437"/>
    </source>
</evidence>
<keyword evidence="4" id="KW-0804">Transcription</keyword>
<dbReference type="PANTHER" id="PTHR30346">
    <property type="entry name" value="TRANSCRIPTIONAL DUAL REGULATOR HCAR-RELATED"/>
    <property type="match status" value="1"/>
</dbReference>
<keyword evidence="2" id="KW-0805">Transcription regulation</keyword>
<sequence length="102" mass="10775">MQALRHGQIDAALVRTSPPADPAHSDLVSLTLFTEKLVAALPATDSRAQQTSVTLQELSEGPLAVCATAPTATADLWAHHGPSPRTVRVANTDEWLARITLG</sequence>
<evidence type="ECO:0000313" key="6">
    <source>
        <dbReference type="EMBL" id="AXH96938.1"/>
    </source>
</evidence>
<keyword evidence="7" id="KW-1185">Reference proteome</keyword>
<organism evidence="6 7">
    <name type="scientific">Ornithinimicrobium avium</name>
    <dbReference type="NCBI Taxonomy" id="2283195"/>
    <lineage>
        <taxon>Bacteria</taxon>
        <taxon>Bacillati</taxon>
        <taxon>Actinomycetota</taxon>
        <taxon>Actinomycetes</taxon>
        <taxon>Micrococcales</taxon>
        <taxon>Ornithinimicrobiaceae</taxon>
        <taxon>Ornithinimicrobium</taxon>
    </lineage>
</organism>